<dbReference type="KEGG" id="erc:Ecym_1253"/>
<proteinExistence type="inferred from homology"/>
<name>G8JN31_ERECY</name>
<dbReference type="GO" id="GO:0015677">
    <property type="term" value="P:copper ion import"/>
    <property type="evidence" value="ECO:0007669"/>
    <property type="project" value="EnsemblFungi"/>
</dbReference>
<dbReference type="Pfam" id="PF04145">
    <property type="entry name" value="Ctr"/>
    <property type="match status" value="1"/>
</dbReference>
<keyword evidence="8" id="KW-1185">Reference proteome</keyword>
<dbReference type="STRING" id="931890.G8JN31"/>
<feature type="compositionally biased region" description="Basic and acidic residues" evidence="6">
    <location>
        <begin position="307"/>
        <end position="324"/>
    </location>
</feature>
<dbReference type="eggNOG" id="ENOG502QVCV">
    <property type="taxonomic scope" value="Eukaryota"/>
</dbReference>
<evidence type="ECO:0000313" key="7">
    <source>
        <dbReference type="EMBL" id="AET37495.1"/>
    </source>
</evidence>
<organism evidence="7 8">
    <name type="scientific">Eremothecium cymbalariae (strain CBS 270.75 / DBVPG 7215 / KCTC 17166 / NRRL Y-17582)</name>
    <name type="common">Yeast</name>
    <dbReference type="NCBI Taxonomy" id="931890"/>
    <lineage>
        <taxon>Eukaryota</taxon>
        <taxon>Fungi</taxon>
        <taxon>Dikarya</taxon>
        <taxon>Ascomycota</taxon>
        <taxon>Saccharomycotina</taxon>
        <taxon>Saccharomycetes</taxon>
        <taxon>Saccharomycetales</taxon>
        <taxon>Saccharomycetaceae</taxon>
        <taxon>Eremothecium</taxon>
    </lineage>
</organism>
<keyword evidence="5" id="KW-0186">Copper</keyword>
<evidence type="ECO:0000256" key="2">
    <source>
        <dbReference type="ARBA" id="ARBA00022692"/>
    </source>
</evidence>
<protein>
    <recommendedName>
        <fullName evidence="5">Copper transport protein</fullName>
    </recommendedName>
</protein>
<dbReference type="InterPro" id="IPR007274">
    <property type="entry name" value="Cop_transporter"/>
</dbReference>
<evidence type="ECO:0000256" key="4">
    <source>
        <dbReference type="ARBA" id="ARBA00023136"/>
    </source>
</evidence>
<comment type="similarity">
    <text evidence="5">Belongs to the copper transporter (Ctr) (TC 1.A.56) family. SLC31A subfamily.</text>
</comment>
<accession>G8JN31</accession>
<feature type="transmembrane region" description="Helical" evidence="5">
    <location>
        <begin position="204"/>
        <end position="221"/>
    </location>
</feature>
<feature type="transmembrane region" description="Helical" evidence="5">
    <location>
        <begin position="87"/>
        <end position="111"/>
    </location>
</feature>
<dbReference type="GO" id="GO:0005375">
    <property type="term" value="F:copper ion transmembrane transporter activity"/>
    <property type="evidence" value="ECO:0007669"/>
    <property type="project" value="UniProtKB-UniRule"/>
</dbReference>
<keyword evidence="5" id="KW-0813">Transport</keyword>
<evidence type="ECO:0000256" key="6">
    <source>
        <dbReference type="SAM" id="MobiDB-lite"/>
    </source>
</evidence>
<reference evidence="8" key="1">
    <citation type="journal article" date="2012" name="G3 (Bethesda)">
        <title>Pichia sorbitophila, an interspecies yeast hybrid reveals early steps of genome resolution following polyploidization.</title>
        <authorList>
            <person name="Leh Louis V."/>
            <person name="Despons L."/>
            <person name="Friedrich A."/>
            <person name="Martin T."/>
            <person name="Durrens P."/>
            <person name="Casaregola S."/>
            <person name="Neuveglise C."/>
            <person name="Fairhead C."/>
            <person name="Marck C."/>
            <person name="Cruz J.A."/>
            <person name="Straub M.L."/>
            <person name="Kugler V."/>
            <person name="Sacerdot C."/>
            <person name="Uzunov Z."/>
            <person name="Thierry A."/>
            <person name="Weiss S."/>
            <person name="Bleykasten C."/>
            <person name="De Montigny J."/>
            <person name="Jacques N."/>
            <person name="Jung P."/>
            <person name="Lemaire M."/>
            <person name="Mallet S."/>
            <person name="Morel G."/>
            <person name="Richard G.F."/>
            <person name="Sarkar A."/>
            <person name="Savel G."/>
            <person name="Schacherer J."/>
            <person name="Seret M.L."/>
            <person name="Talla E."/>
            <person name="Samson G."/>
            <person name="Jubin C."/>
            <person name="Poulain J."/>
            <person name="Vacherie B."/>
            <person name="Barbe V."/>
            <person name="Pelletier E."/>
            <person name="Sherman D.J."/>
            <person name="Westhof E."/>
            <person name="Weissenbach J."/>
            <person name="Baret P.V."/>
            <person name="Wincker P."/>
            <person name="Gaillardin C."/>
            <person name="Dujon B."/>
            <person name="Souciet J.L."/>
        </authorList>
    </citation>
    <scope>NUCLEOTIDE SEQUENCE [LARGE SCALE GENOMIC DNA]</scope>
    <source>
        <strain evidence="8">CBS 270.75 / DBVPG 7215 / KCTC 17166 / NRRL Y-17582</strain>
    </source>
</reference>
<dbReference type="RefSeq" id="XP_003644312.1">
    <property type="nucleotide sequence ID" value="XM_003644264.1"/>
</dbReference>
<feature type="region of interest" description="Disordered" evidence="6">
    <location>
        <begin position="302"/>
        <end position="325"/>
    </location>
</feature>
<dbReference type="InParanoid" id="G8JN31"/>
<dbReference type="GO" id="GO:0005886">
    <property type="term" value="C:plasma membrane"/>
    <property type="evidence" value="ECO:0007669"/>
    <property type="project" value="EnsemblFungi"/>
</dbReference>
<keyword evidence="3 5" id="KW-1133">Transmembrane helix</keyword>
<evidence type="ECO:0000256" key="5">
    <source>
        <dbReference type="RuleBase" id="RU367022"/>
    </source>
</evidence>
<dbReference type="Proteomes" id="UP000006790">
    <property type="component" value="Chromosome 1"/>
</dbReference>
<dbReference type="PANTHER" id="PTHR12483:SF27">
    <property type="entry name" value="COPPER TRANSPORT PROTEIN CTR1"/>
    <property type="match status" value="1"/>
</dbReference>
<comment type="subcellular location">
    <subcellularLocation>
        <location evidence="1 5">Membrane</location>
        <topology evidence="1 5">Multi-pass membrane protein</topology>
    </subcellularLocation>
</comment>
<dbReference type="GeneID" id="11472592"/>
<feature type="region of interest" description="Disordered" evidence="6">
    <location>
        <begin position="25"/>
        <end position="53"/>
    </location>
</feature>
<dbReference type="FunCoup" id="G8JN31">
    <property type="interactions" value="149"/>
</dbReference>
<dbReference type="AlphaFoldDB" id="G8JN31"/>
<keyword evidence="2 5" id="KW-0812">Transmembrane</keyword>
<keyword evidence="4 5" id="KW-0472">Membrane</keyword>
<dbReference type="PANTHER" id="PTHR12483">
    <property type="entry name" value="SOLUTE CARRIER FAMILY 31 COPPER TRANSPORTERS"/>
    <property type="match status" value="1"/>
</dbReference>
<feature type="transmembrane region" description="Helical" evidence="5">
    <location>
        <begin position="179"/>
        <end position="198"/>
    </location>
</feature>
<evidence type="ECO:0000313" key="8">
    <source>
        <dbReference type="Proteomes" id="UP000006790"/>
    </source>
</evidence>
<keyword evidence="5" id="KW-0406">Ion transport</keyword>
<keyword evidence="5" id="KW-0187">Copper transport</keyword>
<evidence type="ECO:0000256" key="1">
    <source>
        <dbReference type="ARBA" id="ARBA00004141"/>
    </source>
</evidence>
<feature type="compositionally biased region" description="Low complexity" evidence="6">
    <location>
        <begin position="27"/>
        <end position="53"/>
    </location>
</feature>
<dbReference type="EMBL" id="CP002497">
    <property type="protein sequence ID" value="AET37495.1"/>
    <property type="molecule type" value="Genomic_DNA"/>
</dbReference>
<gene>
    <name evidence="7" type="ordered locus">Ecym_1253</name>
</gene>
<sequence>MESSIGSLVNISSLLDSTMLRHHDMDTSSTPTMSASSTMAAHSGSHSSESATSGHGHMMMMNSYLTTSYKHYPVLFKNLTAGNGGEALGIFLLIVATAFAYKSLLFASWCLEVKWFKTVDSTPASAAPIRGGSGLKNVHNGDATVGGDKESQYNRIIPPLHHLVFDIFSPTWRDLGQDLIRLLLTAASTLLVYMLMLIAMTYVAAYIFAVVVGLALAEVFFNRVKIILLRRWDLKREIERRKNCPGGLSCSCGFHENDTRSFPEGITEIGSNDLDSGSITKDVSIVRKNNVANEKSCCCGPADPVEQEERHEREATELSKHREQGGSMNVDLMPAEKFM</sequence>
<evidence type="ECO:0000256" key="3">
    <source>
        <dbReference type="ARBA" id="ARBA00022989"/>
    </source>
</evidence>
<dbReference type="HOGENOM" id="CLU_819370_0_0_1"/>
<dbReference type="OMA" id="LKRWDIQ"/>
<dbReference type="OrthoDB" id="73901at2759"/>